<keyword evidence="3" id="KW-1185">Reference proteome</keyword>
<evidence type="ECO:0000313" key="2">
    <source>
        <dbReference type="EMBL" id="OMJ69189.1"/>
    </source>
</evidence>
<gene>
    <name evidence="2" type="ORF">SteCoe_33146</name>
</gene>
<feature type="signal peptide" evidence="1">
    <location>
        <begin position="1"/>
        <end position="17"/>
    </location>
</feature>
<dbReference type="OrthoDB" id="324784at2759"/>
<reference evidence="2 3" key="1">
    <citation type="submission" date="2016-11" db="EMBL/GenBank/DDBJ databases">
        <title>The macronuclear genome of Stentor coeruleus: a giant cell with tiny introns.</title>
        <authorList>
            <person name="Slabodnick M."/>
            <person name="Ruby J.G."/>
            <person name="Reiff S.B."/>
            <person name="Swart E.C."/>
            <person name="Gosai S."/>
            <person name="Prabakaran S."/>
            <person name="Witkowska E."/>
            <person name="Larue G.E."/>
            <person name="Fisher S."/>
            <person name="Freeman R.M."/>
            <person name="Gunawardena J."/>
            <person name="Chu W."/>
            <person name="Stover N.A."/>
            <person name="Gregory B.D."/>
            <person name="Nowacki M."/>
            <person name="Derisi J."/>
            <person name="Roy S.W."/>
            <person name="Marshall W.F."/>
            <person name="Sood P."/>
        </authorList>
    </citation>
    <scope>NUCLEOTIDE SEQUENCE [LARGE SCALE GENOMIC DNA]</scope>
    <source>
        <strain evidence="2">WM001</strain>
    </source>
</reference>
<dbReference type="Proteomes" id="UP000187209">
    <property type="component" value="Unassembled WGS sequence"/>
</dbReference>
<sequence>MSKFVLLSVCLLGLVCGSSLRGIEPDMPMDYLRLEQFIESFMDNYTHTNYNMTNCLTAKTQSKLNQILAASLGYLMFLDFDKVLQSYEDFILSLASACNECGLYQVEVSLKNGISEKGKMWFGVNLAYNSVKVMELAQNFTQEMEKKDYISAGGSLGKITSMLIPFEPAHMLGSFDQNIYITWWKGFIYTLAINPKKPGPCYYFLSNFSSQTVNSAMDIYSLSQGQMSGFNTLFGDLASSLTFVKANYTSDVCMFDQLESNILACFSQSGVEELFARFSARFLTINTAFLNIKNCGTSYYACGQGVATIIKYLLNWSIN</sequence>
<feature type="chain" id="PRO_5010177917" evidence="1">
    <location>
        <begin position="18"/>
        <end position="319"/>
    </location>
</feature>
<dbReference type="AlphaFoldDB" id="A0A1R2AXD5"/>
<evidence type="ECO:0000313" key="3">
    <source>
        <dbReference type="Proteomes" id="UP000187209"/>
    </source>
</evidence>
<comment type="caution">
    <text evidence="2">The sequence shown here is derived from an EMBL/GenBank/DDBJ whole genome shotgun (WGS) entry which is preliminary data.</text>
</comment>
<evidence type="ECO:0000256" key="1">
    <source>
        <dbReference type="SAM" id="SignalP"/>
    </source>
</evidence>
<protein>
    <submittedName>
        <fullName evidence="2">Uncharacterized protein</fullName>
    </submittedName>
</protein>
<accession>A0A1R2AXD5</accession>
<proteinExistence type="predicted"/>
<dbReference type="EMBL" id="MPUH01001229">
    <property type="protein sequence ID" value="OMJ69189.1"/>
    <property type="molecule type" value="Genomic_DNA"/>
</dbReference>
<keyword evidence="1" id="KW-0732">Signal</keyword>
<name>A0A1R2AXD5_9CILI</name>
<organism evidence="2 3">
    <name type="scientific">Stentor coeruleus</name>
    <dbReference type="NCBI Taxonomy" id="5963"/>
    <lineage>
        <taxon>Eukaryota</taxon>
        <taxon>Sar</taxon>
        <taxon>Alveolata</taxon>
        <taxon>Ciliophora</taxon>
        <taxon>Postciliodesmatophora</taxon>
        <taxon>Heterotrichea</taxon>
        <taxon>Heterotrichida</taxon>
        <taxon>Stentoridae</taxon>
        <taxon>Stentor</taxon>
    </lineage>
</organism>